<evidence type="ECO:0000259" key="7">
    <source>
        <dbReference type="Pfam" id="PF00135"/>
    </source>
</evidence>
<comment type="similarity">
    <text evidence="1 6">Belongs to the type-B carboxylesterase/lipase family.</text>
</comment>
<dbReference type="SUPFAM" id="SSF53474">
    <property type="entry name" value="alpha/beta-Hydrolases"/>
    <property type="match status" value="1"/>
</dbReference>
<protein>
    <recommendedName>
        <fullName evidence="6">Carboxylic ester hydrolase</fullName>
        <ecNumber evidence="6">3.1.1.-</ecNumber>
    </recommendedName>
</protein>
<evidence type="ECO:0000256" key="5">
    <source>
        <dbReference type="PIRSR" id="PIRSR600997-1"/>
    </source>
</evidence>
<feature type="domain" description="Carboxylesterase type B" evidence="7">
    <location>
        <begin position="27"/>
        <end position="566"/>
    </location>
</feature>
<feature type="active site" description="Charge relay system" evidence="5">
    <location>
        <position position="352"/>
    </location>
</feature>
<dbReference type="GO" id="GO:0005886">
    <property type="term" value="C:plasma membrane"/>
    <property type="evidence" value="ECO:0007669"/>
    <property type="project" value="TreeGrafter"/>
</dbReference>
<feature type="active site" description="Acyl-ester intermediate" evidence="5">
    <location>
        <position position="225"/>
    </location>
</feature>
<dbReference type="PROSITE" id="PS00122">
    <property type="entry name" value="CARBOXYLESTERASE_B_1"/>
    <property type="match status" value="1"/>
</dbReference>
<keyword evidence="4" id="KW-1015">Disulfide bond</keyword>
<accession>A0A210QLS6</accession>
<evidence type="ECO:0000256" key="4">
    <source>
        <dbReference type="ARBA" id="ARBA00023157"/>
    </source>
</evidence>
<keyword evidence="6" id="KW-0732">Signal</keyword>
<dbReference type="InterPro" id="IPR029058">
    <property type="entry name" value="AB_hydrolase_fold"/>
</dbReference>
<feature type="signal peptide" evidence="6">
    <location>
        <begin position="1"/>
        <end position="25"/>
    </location>
</feature>
<dbReference type="PRINTS" id="PR00878">
    <property type="entry name" value="CHOLNESTRASE"/>
</dbReference>
<name>A0A210QLS6_MIZYE</name>
<dbReference type="InterPro" id="IPR019826">
    <property type="entry name" value="Carboxylesterase_B_AS"/>
</dbReference>
<dbReference type="Gene3D" id="3.40.50.1820">
    <property type="entry name" value="alpha/beta hydrolase"/>
    <property type="match status" value="1"/>
</dbReference>
<dbReference type="Pfam" id="PF00135">
    <property type="entry name" value="COesterase"/>
    <property type="match status" value="1"/>
</dbReference>
<evidence type="ECO:0000256" key="3">
    <source>
        <dbReference type="ARBA" id="ARBA00022801"/>
    </source>
</evidence>
<comment type="caution">
    <text evidence="8">The sequence shown here is derived from an EMBL/GenBank/DDBJ whole genome shotgun (WGS) entry which is preliminary data.</text>
</comment>
<dbReference type="CDD" id="cd00312">
    <property type="entry name" value="Esterase_lipase"/>
    <property type="match status" value="1"/>
</dbReference>
<keyword evidence="9" id="KW-1185">Reference proteome</keyword>
<dbReference type="GO" id="GO:0006581">
    <property type="term" value="P:acetylcholine catabolic process"/>
    <property type="evidence" value="ECO:0007669"/>
    <property type="project" value="TreeGrafter"/>
</dbReference>
<dbReference type="InterPro" id="IPR050654">
    <property type="entry name" value="AChE-related_enzymes"/>
</dbReference>
<dbReference type="InterPro" id="IPR000997">
    <property type="entry name" value="Cholinesterase"/>
</dbReference>
<evidence type="ECO:0000313" key="9">
    <source>
        <dbReference type="Proteomes" id="UP000242188"/>
    </source>
</evidence>
<organism evidence="8 9">
    <name type="scientific">Mizuhopecten yessoensis</name>
    <name type="common">Japanese scallop</name>
    <name type="synonym">Patinopecten yessoensis</name>
    <dbReference type="NCBI Taxonomy" id="6573"/>
    <lineage>
        <taxon>Eukaryota</taxon>
        <taxon>Metazoa</taxon>
        <taxon>Spiralia</taxon>
        <taxon>Lophotrochozoa</taxon>
        <taxon>Mollusca</taxon>
        <taxon>Bivalvia</taxon>
        <taxon>Autobranchia</taxon>
        <taxon>Pteriomorphia</taxon>
        <taxon>Pectinida</taxon>
        <taxon>Pectinoidea</taxon>
        <taxon>Pectinidae</taxon>
        <taxon>Mizuhopecten</taxon>
    </lineage>
</organism>
<dbReference type="EC" id="3.1.1.-" evidence="6"/>
<dbReference type="STRING" id="6573.A0A210QLS6"/>
<dbReference type="PANTHER" id="PTHR43918">
    <property type="entry name" value="ACETYLCHOLINESTERASE"/>
    <property type="match status" value="1"/>
</dbReference>
<evidence type="ECO:0000313" key="8">
    <source>
        <dbReference type="EMBL" id="OWF49685.1"/>
    </source>
</evidence>
<sequence>MEKASSISVLTSLVYVLVSLPYALTQSLVVETDKGLVKGKRIQVHHGKQVDVFYGIPYAKPPIGRYRFRHPQPNDPWSGVYNATQRPNACMQGFDVVFPGFNGSNQWNPNTPPSEDCLYLNVWRPVSKTQDPKPKAVMVWIYGGSFLSGSSSLDVYDAKYLAAEEDVVVVSMQYRVGSLGFLSFDHLDAPGNAGVMDQSMALDWVQRNVHHFGGSTYNITLFGESSGAASIGMHLLSPLSRGKFDRAILQSGGPTAPWATLTQKESTRRSHVFAGGMNCTRNSIPEMLLCLRNRPAVDFPTNEYDPDIVRGISQFPFVPIIDGVFLTESPENSFRRQNFKKVPILVGSNSNEGTWLLPYYNINLFSLKQESTLKRRQFVMAVDDMFTHYPQFPMKINSFGKDAILFQYTPWKDPNSKSMNRDRIEQAIGDLNFICPVVELAQNYAMANMSVYYYEFAHRSSRHFWPNWMGVMHGDEIFFTFGDPLTNHKNYSNLEKRLARKMMKYWANFAKSGDPNIEPNHAPLNEWPIHTHTERKYLRLDTHLVNNLDKSQSVRSGPRIKQCAFWREYLPKLVTATADMSELEKQWKVQFAEWSNRYIVDWKNQFDSFRRDYEQRSQECDRH</sequence>
<dbReference type="GO" id="GO:0003990">
    <property type="term" value="F:acetylcholinesterase activity"/>
    <property type="evidence" value="ECO:0007669"/>
    <property type="project" value="TreeGrafter"/>
</dbReference>
<gene>
    <name evidence="8" type="ORF">KP79_PYT20694</name>
</gene>
<dbReference type="Proteomes" id="UP000242188">
    <property type="component" value="Unassembled WGS sequence"/>
</dbReference>
<keyword evidence="2" id="KW-0719">Serine esterase</keyword>
<dbReference type="GO" id="GO:0019695">
    <property type="term" value="P:choline metabolic process"/>
    <property type="evidence" value="ECO:0007669"/>
    <property type="project" value="TreeGrafter"/>
</dbReference>
<keyword evidence="3 6" id="KW-0378">Hydrolase</keyword>
<feature type="active site" description="Charge relay system" evidence="5">
    <location>
        <position position="473"/>
    </location>
</feature>
<evidence type="ECO:0000256" key="1">
    <source>
        <dbReference type="ARBA" id="ARBA00005964"/>
    </source>
</evidence>
<dbReference type="FunFam" id="3.40.50.1820:FF:000029">
    <property type="entry name" value="Acetylcholinesterase"/>
    <property type="match status" value="1"/>
</dbReference>
<dbReference type="EMBL" id="NEDP02002997">
    <property type="protein sequence ID" value="OWF49685.1"/>
    <property type="molecule type" value="Genomic_DNA"/>
</dbReference>
<evidence type="ECO:0000256" key="2">
    <source>
        <dbReference type="ARBA" id="ARBA00022487"/>
    </source>
</evidence>
<dbReference type="ESTHER" id="mizye-a0a210qls6">
    <property type="family name" value="ACHE"/>
</dbReference>
<dbReference type="AlphaFoldDB" id="A0A210QLS6"/>
<reference evidence="8 9" key="1">
    <citation type="journal article" date="2017" name="Nat. Ecol. Evol.">
        <title>Scallop genome provides insights into evolution of bilaterian karyotype and development.</title>
        <authorList>
            <person name="Wang S."/>
            <person name="Zhang J."/>
            <person name="Jiao W."/>
            <person name="Li J."/>
            <person name="Xun X."/>
            <person name="Sun Y."/>
            <person name="Guo X."/>
            <person name="Huan P."/>
            <person name="Dong B."/>
            <person name="Zhang L."/>
            <person name="Hu X."/>
            <person name="Sun X."/>
            <person name="Wang J."/>
            <person name="Zhao C."/>
            <person name="Wang Y."/>
            <person name="Wang D."/>
            <person name="Huang X."/>
            <person name="Wang R."/>
            <person name="Lv J."/>
            <person name="Li Y."/>
            <person name="Zhang Z."/>
            <person name="Liu B."/>
            <person name="Lu W."/>
            <person name="Hui Y."/>
            <person name="Liang J."/>
            <person name="Zhou Z."/>
            <person name="Hou R."/>
            <person name="Li X."/>
            <person name="Liu Y."/>
            <person name="Li H."/>
            <person name="Ning X."/>
            <person name="Lin Y."/>
            <person name="Zhao L."/>
            <person name="Xing Q."/>
            <person name="Dou J."/>
            <person name="Li Y."/>
            <person name="Mao J."/>
            <person name="Guo H."/>
            <person name="Dou H."/>
            <person name="Li T."/>
            <person name="Mu C."/>
            <person name="Jiang W."/>
            <person name="Fu Q."/>
            <person name="Fu X."/>
            <person name="Miao Y."/>
            <person name="Liu J."/>
            <person name="Yu Q."/>
            <person name="Li R."/>
            <person name="Liao H."/>
            <person name="Li X."/>
            <person name="Kong Y."/>
            <person name="Jiang Z."/>
            <person name="Chourrout D."/>
            <person name="Li R."/>
            <person name="Bao Z."/>
        </authorList>
    </citation>
    <scope>NUCLEOTIDE SEQUENCE [LARGE SCALE GENOMIC DNA]</scope>
    <source>
        <strain evidence="8 9">PY_sf001</strain>
    </source>
</reference>
<dbReference type="InterPro" id="IPR002018">
    <property type="entry name" value="CarbesteraseB"/>
</dbReference>
<dbReference type="OrthoDB" id="9000293at2759"/>
<proteinExistence type="inferred from homology"/>
<dbReference type="PROSITE" id="PS00941">
    <property type="entry name" value="CARBOXYLESTERASE_B_2"/>
    <property type="match status" value="1"/>
</dbReference>
<dbReference type="InterPro" id="IPR019819">
    <property type="entry name" value="Carboxylesterase_B_CS"/>
</dbReference>
<dbReference type="GO" id="GO:0005615">
    <property type="term" value="C:extracellular space"/>
    <property type="evidence" value="ECO:0007669"/>
    <property type="project" value="TreeGrafter"/>
</dbReference>
<evidence type="ECO:0000256" key="6">
    <source>
        <dbReference type="RuleBase" id="RU361235"/>
    </source>
</evidence>
<dbReference type="PANTHER" id="PTHR43918:SF12">
    <property type="entry name" value="ACETYLCHOLINESTERASE 1"/>
    <property type="match status" value="1"/>
</dbReference>
<feature type="chain" id="PRO_5011834595" description="Carboxylic ester hydrolase" evidence="6">
    <location>
        <begin position="26"/>
        <end position="623"/>
    </location>
</feature>